<dbReference type="Gene3D" id="3.20.20.70">
    <property type="entry name" value="Aldolase class I"/>
    <property type="match status" value="1"/>
</dbReference>
<dbReference type="InterPro" id="IPR013785">
    <property type="entry name" value="Aldolase_TIM"/>
</dbReference>
<comment type="caution">
    <text evidence="5">The sequence shown here is derived from an EMBL/GenBank/DDBJ whole genome shotgun (WGS) entry which is preliminary data.</text>
</comment>
<dbReference type="Pfam" id="PF00682">
    <property type="entry name" value="HMGL-like"/>
    <property type="match status" value="1"/>
</dbReference>
<dbReference type="PANTHER" id="PTHR42738:SF7">
    <property type="entry name" value="HYDROXYMETHYLGLUTARYL-COA LYASE"/>
    <property type="match status" value="1"/>
</dbReference>
<evidence type="ECO:0000259" key="4">
    <source>
        <dbReference type="PROSITE" id="PS50991"/>
    </source>
</evidence>
<dbReference type="InterPro" id="IPR043594">
    <property type="entry name" value="HMGL"/>
</dbReference>
<dbReference type="PROSITE" id="PS50991">
    <property type="entry name" value="PYR_CT"/>
    <property type="match status" value="1"/>
</dbReference>
<keyword evidence="6" id="KW-1185">Reference proteome</keyword>
<evidence type="ECO:0000256" key="2">
    <source>
        <dbReference type="ARBA" id="ARBA00022723"/>
    </source>
</evidence>
<proteinExistence type="inferred from homology"/>
<dbReference type="PANTHER" id="PTHR42738">
    <property type="entry name" value="HYDROXYMETHYLGLUTARYL-COA LYASE"/>
    <property type="match status" value="1"/>
</dbReference>
<accession>A0ABU1D9S3</accession>
<dbReference type="RefSeq" id="WP_347287711.1">
    <property type="nucleotide sequence ID" value="NZ_JAUZQE010000060.1"/>
</dbReference>
<name>A0ABU1D9S3_9BURK</name>
<evidence type="ECO:0000313" key="5">
    <source>
        <dbReference type="EMBL" id="MDR4127173.1"/>
    </source>
</evidence>
<evidence type="ECO:0000256" key="1">
    <source>
        <dbReference type="ARBA" id="ARBA00009405"/>
    </source>
</evidence>
<dbReference type="EMBL" id="JAUZQE010000060">
    <property type="protein sequence ID" value="MDR4127173.1"/>
    <property type="molecule type" value="Genomic_DNA"/>
</dbReference>
<gene>
    <name evidence="5" type="ORF">Q8947_14435</name>
</gene>
<reference evidence="5 6" key="1">
    <citation type="submission" date="2023-08" db="EMBL/GenBank/DDBJ databases">
        <title>Alcaligenaceae gen. nov., a novel taxon isolated from the sludge of Yixing Pesticide Factory.</title>
        <authorList>
            <person name="Ruan L."/>
        </authorList>
    </citation>
    <scope>NUCLEOTIDE SEQUENCE [LARGE SCALE GENOMIC DNA]</scope>
    <source>
        <strain evidence="5 6">LG-2</strain>
    </source>
</reference>
<keyword evidence="2" id="KW-0479">Metal-binding</keyword>
<protein>
    <recommendedName>
        <fullName evidence="4">Pyruvate carboxyltransferase domain-containing protein</fullName>
    </recommendedName>
</protein>
<feature type="domain" description="Pyruvate carboxyltransferase" evidence="4">
    <location>
        <begin position="7"/>
        <end position="277"/>
    </location>
</feature>
<dbReference type="InterPro" id="IPR000891">
    <property type="entry name" value="PYR_CT"/>
</dbReference>
<dbReference type="SUPFAM" id="SSF51569">
    <property type="entry name" value="Aldolase"/>
    <property type="match status" value="1"/>
</dbReference>
<evidence type="ECO:0000313" key="6">
    <source>
        <dbReference type="Proteomes" id="UP001232156"/>
    </source>
</evidence>
<organism evidence="5 6">
    <name type="scientific">Yanghanlia caeni</name>
    <dbReference type="NCBI Taxonomy" id="3064283"/>
    <lineage>
        <taxon>Bacteria</taxon>
        <taxon>Pseudomonadati</taxon>
        <taxon>Pseudomonadota</taxon>
        <taxon>Betaproteobacteria</taxon>
        <taxon>Burkholderiales</taxon>
        <taxon>Alcaligenaceae</taxon>
        <taxon>Yanghanlia</taxon>
    </lineage>
</organism>
<comment type="similarity">
    <text evidence="1">Belongs to the HMG-CoA lyase family.</text>
</comment>
<evidence type="ECO:0000256" key="3">
    <source>
        <dbReference type="ARBA" id="ARBA00023239"/>
    </source>
</evidence>
<sequence>MKFPQRMTVVDVAPRDGLQSLPKWIPTELKIRMIDRLSEAGYPVIEVSGFGSERALPMLKDAEEVFAGITRRPGTIYRGLAPNAYGAKRAVNAGADEILGLTIGSATYLKKNQNMDPEKGIAEAIQAFQTAEEAGRSYVAAIGMAFWCPYEGLIPEEKVVYIVQRFYDAGIRKMYLAGSVGMEDPRHVNHLFTRLNDQFADIELGFHIHNVSGMATANIVAAMDGGAKWLEGASCGIGGGIAMPASVGSVGNFASEDLVRLLSVCGVETDVSADEALAAARDIAEMLDIEARSHSMLGCTRELIRRAP</sequence>
<dbReference type="Proteomes" id="UP001232156">
    <property type="component" value="Unassembled WGS sequence"/>
</dbReference>
<keyword evidence="3" id="KW-0456">Lyase</keyword>